<sequence>MRLERPEAAQHAVAESENAPERSLSAPSVANTTSYPPKEVTAPTNRAIGASRSQEGNGISPSYTESSTDQHLISLHRHQSAAPSSTFPSLFFLDSRAFEYGKYTIEKPLIVLPNEYLCYLGDSAETQNSMNRFFATVHSWFPIVSKLQFSQQQLELQNQGSAETELILMVMELLNQTLGERPSSQTELYRSIKLCYSYLEMHNVFSIRLLQAAVLIALYEVANAMYPVAYLTVGHCARLGHAIGLHRQRQAPQMLPTPDTWREAEERRRVWWAIIILDRYVNIGNRHHPFASEDAMPGDFLPVDDQSWDQGELTVNQPLVVSTSASIHAFPFARACQSAHLLSRVIRHMNETEMDPEFRFQEALQLHRTVQALALSLRNESQELATNENCLAARQLFTAVALGHSARLHLYNMYSCIDISDVRGASSAERMEMQKIAITGLEDVSAEVFGFAKTIRQAIELEGLSKTSILRFFMTESSDMPVAATISITLLATLC</sequence>
<keyword evidence="3" id="KW-0805">Transcription regulation</keyword>
<dbReference type="GO" id="GO:0000981">
    <property type="term" value="F:DNA-binding transcription factor activity, RNA polymerase II-specific"/>
    <property type="evidence" value="ECO:0007669"/>
    <property type="project" value="InterPro"/>
</dbReference>
<proteinExistence type="predicted"/>
<keyword evidence="9" id="KW-1185">Reference proteome</keyword>
<dbReference type="InterPro" id="IPR050815">
    <property type="entry name" value="TF_fung"/>
</dbReference>
<evidence type="ECO:0000256" key="4">
    <source>
        <dbReference type="ARBA" id="ARBA00023163"/>
    </source>
</evidence>
<keyword evidence="4" id="KW-0804">Transcription</keyword>
<dbReference type="InterPro" id="IPR007219">
    <property type="entry name" value="XnlR_reg_dom"/>
</dbReference>
<gene>
    <name evidence="8" type="ORF">BPAE_0060g00060</name>
</gene>
<name>A0A4Z1FXG1_9HELO</name>
<dbReference type="SMART" id="SM00906">
    <property type="entry name" value="Fungal_trans"/>
    <property type="match status" value="1"/>
</dbReference>
<comment type="subcellular location">
    <subcellularLocation>
        <location evidence="1">Nucleus</location>
    </subcellularLocation>
</comment>
<protein>
    <recommendedName>
        <fullName evidence="7">Xylanolytic transcriptional activator regulatory domain-containing protein</fullName>
    </recommendedName>
</protein>
<dbReference type="GO" id="GO:0006351">
    <property type="term" value="P:DNA-templated transcription"/>
    <property type="evidence" value="ECO:0007669"/>
    <property type="project" value="InterPro"/>
</dbReference>
<dbReference type="GO" id="GO:0003677">
    <property type="term" value="F:DNA binding"/>
    <property type="evidence" value="ECO:0007669"/>
    <property type="project" value="InterPro"/>
</dbReference>
<accession>A0A4Z1FXG1</accession>
<dbReference type="AlphaFoldDB" id="A0A4Z1FXG1"/>
<dbReference type="Pfam" id="PF04082">
    <property type="entry name" value="Fungal_trans"/>
    <property type="match status" value="1"/>
</dbReference>
<evidence type="ECO:0000313" key="8">
    <source>
        <dbReference type="EMBL" id="TGO26391.1"/>
    </source>
</evidence>
<dbReference type="EMBL" id="PQXI01000060">
    <property type="protein sequence ID" value="TGO26391.1"/>
    <property type="molecule type" value="Genomic_DNA"/>
</dbReference>
<feature type="region of interest" description="Disordered" evidence="6">
    <location>
        <begin position="1"/>
        <end position="77"/>
    </location>
</feature>
<evidence type="ECO:0000256" key="5">
    <source>
        <dbReference type="ARBA" id="ARBA00023242"/>
    </source>
</evidence>
<feature type="compositionally biased region" description="Polar residues" evidence="6">
    <location>
        <begin position="25"/>
        <end position="35"/>
    </location>
</feature>
<dbReference type="PANTHER" id="PTHR47338:SF20">
    <property type="entry name" value="ZN(II)2CYS6 TRANSCRIPTION FACTOR (EUROFUNG)"/>
    <property type="match status" value="1"/>
</dbReference>
<keyword evidence="2" id="KW-0479">Metal-binding</keyword>
<dbReference type="Proteomes" id="UP000297910">
    <property type="component" value="Unassembled WGS sequence"/>
</dbReference>
<dbReference type="GO" id="GO:0005634">
    <property type="term" value="C:nucleus"/>
    <property type="evidence" value="ECO:0007669"/>
    <property type="project" value="UniProtKB-SubCell"/>
</dbReference>
<reference evidence="8 9" key="1">
    <citation type="submission" date="2017-12" db="EMBL/GenBank/DDBJ databases">
        <title>Comparative genomics of Botrytis spp.</title>
        <authorList>
            <person name="Valero-Jimenez C.A."/>
            <person name="Tapia P."/>
            <person name="Veloso J."/>
            <person name="Silva-Moreno E."/>
            <person name="Staats M."/>
            <person name="Valdes J.H."/>
            <person name="Van Kan J.A.L."/>
        </authorList>
    </citation>
    <scope>NUCLEOTIDE SEQUENCE [LARGE SCALE GENOMIC DNA]</scope>
    <source>
        <strain evidence="8 9">Bp0003</strain>
    </source>
</reference>
<comment type="caution">
    <text evidence="8">The sequence shown here is derived from an EMBL/GenBank/DDBJ whole genome shotgun (WGS) entry which is preliminary data.</text>
</comment>
<dbReference type="GO" id="GO:0008270">
    <property type="term" value="F:zinc ion binding"/>
    <property type="evidence" value="ECO:0007669"/>
    <property type="project" value="InterPro"/>
</dbReference>
<evidence type="ECO:0000256" key="3">
    <source>
        <dbReference type="ARBA" id="ARBA00023015"/>
    </source>
</evidence>
<evidence type="ECO:0000256" key="2">
    <source>
        <dbReference type="ARBA" id="ARBA00022723"/>
    </source>
</evidence>
<keyword evidence="5" id="KW-0539">Nucleus</keyword>
<evidence type="ECO:0000256" key="1">
    <source>
        <dbReference type="ARBA" id="ARBA00004123"/>
    </source>
</evidence>
<dbReference type="CDD" id="cd12148">
    <property type="entry name" value="fungal_TF_MHR"/>
    <property type="match status" value="1"/>
</dbReference>
<evidence type="ECO:0000313" key="9">
    <source>
        <dbReference type="Proteomes" id="UP000297910"/>
    </source>
</evidence>
<evidence type="ECO:0000259" key="7">
    <source>
        <dbReference type="SMART" id="SM00906"/>
    </source>
</evidence>
<evidence type="ECO:0000256" key="6">
    <source>
        <dbReference type="SAM" id="MobiDB-lite"/>
    </source>
</evidence>
<dbReference type="PANTHER" id="PTHR47338">
    <property type="entry name" value="ZN(II)2CYS6 TRANSCRIPTION FACTOR (EUROFUNG)-RELATED"/>
    <property type="match status" value="1"/>
</dbReference>
<organism evidence="8 9">
    <name type="scientific">Botrytis paeoniae</name>
    <dbReference type="NCBI Taxonomy" id="278948"/>
    <lineage>
        <taxon>Eukaryota</taxon>
        <taxon>Fungi</taxon>
        <taxon>Dikarya</taxon>
        <taxon>Ascomycota</taxon>
        <taxon>Pezizomycotina</taxon>
        <taxon>Leotiomycetes</taxon>
        <taxon>Helotiales</taxon>
        <taxon>Sclerotiniaceae</taxon>
        <taxon>Botrytis</taxon>
    </lineage>
</organism>
<feature type="compositionally biased region" description="Polar residues" evidence="6">
    <location>
        <begin position="51"/>
        <end position="71"/>
    </location>
</feature>
<feature type="domain" description="Xylanolytic transcriptional activator regulatory" evidence="7">
    <location>
        <begin position="229"/>
        <end position="306"/>
    </location>
</feature>